<name>A0A9N7MX27_STRHE</name>
<dbReference type="Pfam" id="PF14543">
    <property type="entry name" value="TAXi_N"/>
    <property type="match status" value="1"/>
</dbReference>
<dbReference type="PANTHER" id="PTHR13683">
    <property type="entry name" value="ASPARTYL PROTEASES"/>
    <property type="match status" value="1"/>
</dbReference>
<keyword evidence="6" id="KW-1185">Reference proteome</keyword>
<comment type="similarity">
    <text evidence="1">Belongs to the peptidase A1 family.</text>
</comment>
<gene>
    <name evidence="5" type="ORF">SHERM_15192</name>
</gene>
<feature type="region of interest" description="Disordered" evidence="3">
    <location>
        <begin position="59"/>
        <end position="79"/>
    </location>
</feature>
<dbReference type="Pfam" id="PF14541">
    <property type="entry name" value="TAXi_C"/>
    <property type="match status" value="1"/>
</dbReference>
<evidence type="ECO:0000259" key="4">
    <source>
        <dbReference type="PROSITE" id="PS51767"/>
    </source>
</evidence>
<dbReference type="EMBL" id="CACSLK010012233">
    <property type="protein sequence ID" value="CAA0815040.1"/>
    <property type="molecule type" value="Genomic_DNA"/>
</dbReference>
<feature type="active site" evidence="2">
    <location>
        <position position="111"/>
    </location>
</feature>
<sequence length="439" mass="48491">MAGRSKATVRGDGRWLGAVVLPSLSANVCSSTIPLGMKNRHSSLSVLELVQTHSPCADEKQLMNPRKPTTHDVARTPVSPADSTGKFQFYIDHIVTMGFGTPEKMMSLILDTSSDLTWIQCNTCPNKTCRKQEGSLFNPSMSSSYSHIPCKSTQCSIMEPDTPSGPICSKTGNCIYDLTDSDGNEIKGDFSRDTLTIAPNILVHDFKFGCTYSTKGTFGLEAGLLALGRSNTSIVSQTANKFNQCFSYCFPSSSSSKGFLTLGKDNSFTKIFTPLIIRSEYPYMYFINIIAISVDGRDIKYNPNAFLSSGNTYIDSSIAITELPSAVYNPFSTEFRWLMLNKYRYKKAKPPSDGSSLDICFVPHKTNNSIPSVSFTFKNNVKVNLDFFGIVRVYNASLMCLAFTSVDDNMATFGITQQKTFEVVYDVGGHKLWFIPNRC</sequence>
<dbReference type="PANTHER" id="PTHR13683:SF750">
    <property type="entry name" value="ASPARTYL PROTEASE AED1"/>
    <property type="match status" value="1"/>
</dbReference>
<reference evidence="5" key="1">
    <citation type="submission" date="2019-12" db="EMBL/GenBank/DDBJ databases">
        <authorList>
            <person name="Scholes J."/>
        </authorList>
    </citation>
    <scope>NUCLEOTIDE SEQUENCE</scope>
</reference>
<organism evidence="5 6">
    <name type="scientific">Striga hermonthica</name>
    <name type="common">Purple witchweed</name>
    <name type="synonym">Buchnera hermonthica</name>
    <dbReference type="NCBI Taxonomy" id="68872"/>
    <lineage>
        <taxon>Eukaryota</taxon>
        <taxon>Viridiplantae</taxon>
        <taxon>Streptophyta</taxon>
        <taxon>Embryophyta</taxon>
        <taxon>Tracheophyta</taxon>
        <taxon>Spermatophyta</taxon>
        <taxon>Magnoliopsida</taxon>
        <taxon>eudicotyledons</taxon>
        <taxon>Gunneridae</taxon>
        <taxon>Pentapetalae</taxon>
        <taxon>asterids</taxon>
        <taxon>lamiids</taxon>
        <taxon>Lamiales</taxon>
        <taxon>Orobanchaceae</taxon>
        <taxon>Buchnereae</taxon>
        <taxon>Striga</taxon>
    </lineage>
</organism>
<dbReference type="InterPro" id="IPR001461">
    <property type="entry name" value="Aspartic_peptidase_A1"/>
</dbReference>
<dbReference type="OrthoDB" id="2747330at2759"/>
<evidence type="ECO:0000313" key="6">
    <source>
        <dbReference type="Proteomes" id="UP001153555"/>
    </source>
</evidence>
<dbReference type="GO" id="GO:0006508">
    <property type="term" value="P:proteolysis"/>
    <property type="evidence" value="ECO:0007669"/>
    <property type="project" value="UniProtKB-KW"/>
</dbReference>
<comment type="caution">
    <text evidence="5">The sequence shown here is derived from an EMBL/GenBank/DDBJ whole genome shotgun (WGS) entry which is preliminary data.</text>
</comment>
<dbReference type="Gene3D" id="2.40.70.10">
    <property type="entry name" value="Acid Proteases"/>
    <property type="match status" value="2"/>
</dbReference>
<protein>
    <submittedName>
        <fullName evidence="5">Eukaryotic aspartyl protease family protein</fullName>
    </submittedName>
</protein>
<dbReference type="PROSITE" id="PS51767">
    <property type="entry name" value="PEPTIDASE_A1"/>
    <property type="match status" value="1"/>
</dbReference>
<dbReference type="AlphaFoldDB" id="A0A9N7MX27"/>
<proteinExistence type="inferred from homology"/>
<accession>A0A9N7MX27</accession>
<evidence type="ECO:0000256" key="1">
    <source>
        <dbReference type="ARBA" id="ARBA00007447"/>
    </source>
</evidence>
<dbReference type="InterPro" id="IPR021109">
    <property type="entry name" value="Peptidase_aspartic_dom_sf"/>
</dbReference>
<keyword evidence="5" id="KW-0378">Hydrolase</keyword>
<dbReference type="SUPFAM" id="SSF50630">
    <property type="entry name" value="Acid proteases"/>
    <property type="match status" value="1"/>
</dbReference>
<dbReference type="InterPro" id="IPR032861">
    <property type="entry name" value="TAXi_N"/>
</dbReference>
<dbReference type="InterPro" id="IPR032799">
    <property type="entry name" value="TAXi_C"/>
</dbReference>
<evidence type="ECO:0000256" key="3">
    <source>
        <dbReference type="SAM" id="MobiDB-lite"/>
    </source>
</evidence>
<dbReference type="InterPro" id="IPR033121">
    <property type="entry name" value="PEPTIDASE_A1"/>
</dbReference>
<feature type="domain" description="Peptidase A1" evidence="4">
    <location>
        <begin position="93"/>
        <end position="435"/>
    </location>
</feature>
<feature type="active site" evidence="2">
    <location>
        <position position="315"/>
    </location>
</feature>
<keyword evidence="5" id="KW-0645">Protease</keyword>
<evidence type="ECO:0000313" key="5">
    <source>
        <dbReference type="EMBL" id="CAA0815040.1"/>
    </source>
</evidence>
<dbReference type="GO" id="GO:0004190">
    <property type="term" value="F:aspartic-type endopeptidase activity"/>
    <property type="evidence" value="ECO:0007669"/>
    <property type="project" value="InterPro"/>
</dbReference>
<evidence type="ECO:0000256" key="2">
    <source>
        <dbReference type="PIRSR" id="PIRSR601461-1"/>
    </source>
</evidence>
<dbReference type="Proteomes" id="UP001153555">
    <property type="component" value="Unassembled WGS sequence"/>
</dbReference>